<dbReference type="STRING" id="485916.Dtox_2402"/>
<organism evidence="2 3">
    <name type="scientific">Desulfofarcimen acetoxidans (strain ATCC 49208 / DSM 771 / KCTC 5769 / VKM B-1644 / 5575)</name>
    <name type="common">Desulfotomaculum acetoxidans</name>
    <dbReference type="NCBI Taxonomy" id="485916"/>
    <lineage>
        <taxon>Bacteria</taxon>
        <taxon>Bacillati</taxon>
        <taxon>Bacillota</taxon>
        <taxon>Clostridia</taxon>
        <taxon>Eubacteriales</taxon>
        <taxon>Peptococcaceae</taxon>
        <taxon>Desulfofarcimen</taxon>
    </lineage>
</organism>
<feature type="transmembrane region" description="Helical" evidence="1">
    <location>
        <begin position="196"/>
        <end position="216"/>
    </location>
</feature>
<protein>
    <submittedName>
        <fullName evidence="2">Uncharacterized protein</fullName>
    </submittedName>
</protein>
<accession>C8W0F8</accession>
<feature type="transmembrane region" description="Helical" evidence="1">
    <location>
        <begin position="39"/>
        <end position="57"/>
    </location>
</feature>
<dbReference type="EMBL" id="CP001720">
    <property type="protein sequence ID" value="ACV63213.1"/>
    <property type="molecule type" value="Genomic_DNA"/>
</dbReference>
<dbReference type="HOGENOM" id="CLU_1254253_0_0_9"/>
<dbReference type="RefSeq" id="WP_015757914.1">
    <property type="nucleotide sequence ID" value="NC_013216.1"/>
</dbReference>
<keyword evidence="1" id="KW-0812">Transmembrane</keyword>
<sequence length="220" mass="24770">MRASKFELLYFALFFVTGLALSGIAFLDNSLLKSTLNSLAGFLSMLVAVVVLWRYLVFRLELQSNGMAVRQLYWNSSQFKPEVLSFFLPYSDMRLVFYRPEQKPPQYGIVLKNNQDNELPALISGSDMLDNCTAEQAVLEGAGNSRVFATRLLDEKQIKLLTAALVLRAPDLKLENELKLFLGLKKGTGKVSGNRYMWLLIALIPVAAGSIILFLIEYFK</sequence>
<evidence type="ECO:0000313" key="3">
    <source>
        <dbReference type="Proteomes" id="UP000002217"/>
    </source>
</evidence>
<proteinExistence type="predicted"/>
<evidence type="ECO:0000256" key="1">
    <source>
        <dbReference type="SAM" id="Phobius"/>
    </source>
</evidence>
<keyword evidence="1" id="KW-0472">Membrane</keyword>
<evidence type="ECO:0000313" key="2">
    <source>
        <dbReference type="EMBL" id="ACV63213.1"/>
    </source>
</evidence>
<keyword evidence="3" id="KW-1185">Reference proteome</keyword>
<reference evidence="2 3" key="1">
    <citation type="journal article" date="2009" name="Stand. Genomic Sci.">
        <title>Complete genome sequence of Desulfotomaculum acetoxidans type strain (5575).</title>
        <authorList>
            <person name="Spring S."/>
            <person name="Lapidus A."/>
            <person name="Schroder M."/>
            <person name="Gleim D."/>
            <person name="Sims D."/>
            <person name="Meincke L."/>
            <person name="Glavina Del Rio T."/>
            <person name="Tice H."/>
            <person name="Copeland A."/>
            <person name="Cheng J.F."/>
            <person name="Lucas S."/>
            <person name="Chen F."/>
            <person name="Nolan M."/>
            <person name="Bruce D."/>
            <person name="Goodwin L."/>
            <person name="Pitluck S."/>
            <person name="Ivanova N."/>
            <person name="Mavromatis K."/>
            <person name="Mikhailova N."/>
            <person name="Pati A."/>
            <person name="Chen A."/>
            <person name="Palaniappan K."/>
            <person name="Land M."/>
            <person name="Hauser L."/>
            <person name="Chang Y.J."/>
            <person name="Jeffries C.D."/>
            <person name="Chain P."/>
            <person name="Saunders E."/>
            <person name="Brettin T."/>
            <person name="Detter J.C."/>
            <person name="Goker M."/>
            <person name="Bristow J."/>
            <person name="Eisen J.A."/>
            <person name="Markowitz V."/>
            <person name="Hugenholtz P."/>
            <person name="Kyrpides N.C."/>
            <person name="Klenk H.P."/>
            <person name="Han C."/>
        </authorList>
    </citation>
    <scope>NUCLEOTIDE SEQUENCE [LARGE SCALE GENOMIC DNA]</scope>
    <source>
        <strain evidence="3">ATCC 49208 / DSM 771 / VKM B-1644</strain>
    </source>
</reference>
<gene>
    <name evidence="2" type="ordered locus">Dtox_2402</name>
</gene>
<name>C8W0F8_DESAS</name>
<dbReference type="OrthoDB" id="9843795at2"/>
<keyword evidence="1" id="KW-1133">Transmembrane helix</keyword>
<dbReference type="KEGG" id="dae:Dtox_2402"/>
<dbReference type="Proteomes" id="UP000002217">
    <property type="component" value="Chromosome"/>
</dbReference>
<dbReference type="AlphaFoldDB" id="C8W0F8"/>
<feature type="transmembrane region" description="Helical" evidence="1">
    <location>
        <begin position="7"/>
        <end position="27"/>
    </location>
</feature>